<feature type="transmembrane region" description="Helical" evidence="1">
    <location>
        <begin position="438"/>
        <end position="459"/>
    </location>
</feature>
<accession>A0ABZ2C1X4</accession>
<keyword evidence="1" id="KW-0472">Membrane</keyword>
<feature type="transmembrane region" description="Helical" evidence="1">
    <location>
        <begin position="125"/>
        <end position="151"/>
    </location>
</feature>
<feature type="transmembrane region" description="Helical" evidence="1">
    <location>
        <begin position="61"/>
        <end position="79"/>
    </location>
</feature>
<gene>
    <name evidence="2" type="ORF">Bealeia1_00544</name>
</gene>
<feature type="transmembrane region" description="Helical" evidence="1">
    <location>
        <begin position="29"/>
        <end position="49"/>
    </location>
</feature>
<keyword evidence="3" id="KW-1185">Reference proteome</keyword>
<evidence type="ECO:0000256" key="1">
    <source>
        <dbReference type="SAM" id="Phobius"/>
    </source>
</evidence>
<keyword evidence="1" id="KW-0812">Transmembrane</keyword>
<dbReference type="RefSeq" id="WP_338453687.1">
    <property type="nucleotide sequence ID" value="NZ_CP133270.1"/>
</dbReference>
<keyword evidence="1" id="KW-1133">Transmembrane helix</keyword>
<evidence type="ECO:0000313" key="2">
    <source>
        <dbReference type="EMBL" id="WVX66368.1"/>
    </source>
</evidence>
<sequence length="461" mass="51130">MLYFAFLIFTLFITSPLQASGLEGAHLGVLWALPFGGLLLSLALMPLLLNHIWHHHYGKIAFGWSLGVIVPLLILLGWGETLTLILEVIFHEYLPFIILVGALYIISGGILVDIRGQVSASANTFLLGIGTILAGWIGTTGASMLMIRPLLKLNKDRQNKTHLMIFLIFLVANIGGSLTPLGDPPLFLGFLQGVDFFWTLKFLAPETFFISAALLILFYIYDQKLLYQEGVLKTSGKLSFQIEGWSNFMALLGVIFFVLLSGIWDPQITLKFSGVELEFQNISRDLGLLILGLLSYFRTPHKIHHHNEFSWGPLQEIAKLFWGIFITVMPVIAILKAGQEGAFSPLIQMTENGGAPSSTVYFWLTGWLSAFLDNAPTYLVFLNMAGGDVSFLMTEGHLILEALSLGAVFMGAMSYIGNAPNFMVKSIAEENGIPMPTFFGYMKWSCGILLPLFLILTFFHF</sequence>
<reference evidence="2 3" key="1">
    <citation type="journal article" date="2024" name="Environ. Microbiol.">
        <title>Novel evolutionary insights on the interactions of the Holosporales (Alphaproteobacteria) with eukaryotic hosts from comparative genomics.</title>
        <authorList>
            <person name="Giovannini M."/>
            <person name="Petroni G."/>
            <person name="Castelli M."/>
        </authorList>
    </citation>
    <scope>NUCLEOTIDE SEQUENCE [LARGE SCALE GENOMIC DNA]</scope>
    <source>
        <strain evidence="2 3">US_Bl 15I1</strain>
    </source>
</reference>
<feature type="transmembrane region" description="Helical" evidence="1">
    <location>
        <begin position="320"/>
        <end position="339"/>
    </location>
</feature>
<proteinExistence type="predicted"/>
<evidence type="ECO:0000313" key="3">
    <source>
        <dbReference type="Proteomes" id="UP001330434"/>
    </source>
</evidence>
<dbReference type="Proteomes" id="UP001330434">
    <property type="component" value="Chromosome"/>
</dbReference>
<dbReference type="Pfam" id="PF16980">
    <property type="entry name" value="CitMHS_2"/>
    <property type="match status" value="1"/>
</dbReference>
<feature type="transmembrane region" description="Helical" evidence="1">
    <location>
        <begin position="163"/>
        <end position="182"/>
    </location>
</feature>
<dbReference type="InterPro" id="IPR031566">
    <property type="entry name" value="CitMHS_2"/>
</dbReference>
<dbReference type="EMBL" id="CP133270">
    <property type="protein sequence ID" value="WVX66368.1"/>
    <property type="molecule type" value="Genomic_DNA"/>
</dbReference>
<protein>
    <submittedName>
        <fullName evidence="2">Sodium:proton antiporter</fullName>
    </submittedName>
</protein>
<organism evidence="2 3">
    <name type="scientific">Candidatus Bealeia paramacronuclearis</name>
    <dbReference type="NCBI Taxonomy" id="1921001"/>
    <lineage>
        <taxon>Bacteria</taxon>
        <taxon>Pseudomonadati</taxon>
        <taxon>Pseudomonadota</taxon>
        <taxon>Alphaproteobacteria</taxon>
        <taxon>Holosporales</taxon>
        <taxon>Holosporaceae</taxon>
        <taxon>Candidatus Bealeia</taxon>
    </lineage>
</organism>
<feature type="transmembrane region" description="Helical" evidence="1">
    <location>
        <begin position="242"/>
        <end position="262"/>
    </location>
</feature>
<feature type="transmembrane region" description="Helical" evidence="1">
    <location>
        <begin position="398"/>
        <end position="418"/>
    </location>
</feature>
<name>A0ABZ2C1X4_9PROT</name>
<feature type="transmembrane region" description="Helical" evidence="1">
    <location>
        <begin position="202"/>
        <end position="221"/>
    </location>
</feature>
<feature type="transmembrane region" description="Helical" evidence="1">
    <location>
        <begin position="359"/>
        <end position="386"/>
    </location>
</feature>